<evidence type="ECO:0000313" key="11">
    <source>
        <dbReference type="EMBL" id="MCX8997431.1"/>
    </source>
</evidence>
<dbReference type="PANTHER" id="PTHR11647:SF1">
    <property type="entry name" value="COLLAPSIN RESPONSE MEDIATOR PROTEIN"/>
    <property type="match status" value="1"/>
</dbReference>
<dbReference type="AlphaFoldDB" id="A0AAE3MZP7"/>
<evidence type="ECO:0000256" key="8">
    <source>
        <dbReference type="PIRSR" id="PIRSR611778-50"/>
    </source>
</evidence>
<evidence type="ECO:0000313" key="12">
    <source>
        <dbReference type="Proteomes" id="UP001208771"/>
    </source>
</evidence>
<organism evidence="11 12">
    <name type="scientific">Ectorhizobium quercum</name>
    <dbReference type="NCBI Taxonomy" id="2965071"/>
    <lineage>
        <taxon>Bacteria</taxon>
        <taxon>Pseudomonadati</taxon>
        <taxon>Pseudomonadota</taxon>
        <taxon>Alphaproteobacteria</taxon>
        <taxon>Hyphomicrobiales</taxon>
        <taxon>Rhizobiaceae</taxon>
        <taxon>Ectorhizobium</taxon>
    </lineage>
</organism>
<comment type="cofactor">
    <cofactor evidence="1">
        <name>Zn(2+)</name>
        <dbReference type="ChEBI" id="CHEBI:29105"/>
    </cofactor>
</comment>
<dbReference type="InterPro" id="IPR006680">
    <property type="entry name" value="Amidohydro-rel"/>
</dbReference>
<dbReference type="CDD" id="cd01314">
    <property type="entry name" value="D-HYD"/>
    <property type="match status" value="1"/>
</dbReference>
<dbReference type="NCBIfam" id="NF009941">
    <property type="entry name" value="PRK13404.1"/>
    <property type="match status" value="1"/>
</dbReference>
<dbReference type="Gene3D" id="2.30.40.10">
    <property type="entry name" value="Urease, subunit C, domain 1"/>
    <property type="match status" value="1"/>
</dbReference>
<dbReference type="RefSeq" id="WP_306411219.1">
    <property type="nucleotide sequence ID" value="NZ_JANFPI010000003.1"/>
</dbReference>
<evidence type="ECO:0000256" key="4">
    <source>
        <dbReference type="ARBA" id="ARBA00022723"/>
    </source>
</evidence>
<evidence type="ECO:0000259" key="10">
    <source>
        <dbReference type="Pfam" id="PF01979"/>
    </source>
</evidence>
<dbReference type="InterPro" id="IPR050378">
    <property type="entry name" value="Metallo-dep_Hydrolases_sf"/>
</dbReference>
<comment type="function">
    <text evidence="6">Catalyzes the stereospecific hydrolysis of the cyclic amide bond of D-hydantoin derivatives.</text>
</comment>
<dbReference type="PANTHER" id="PTHR11647">
    <property type="entry name" value="HYDRANTOINASE/DIHYDROPYRIMIDINASE FAMILY MEMBER"/>
    <property type="match status" value="1"/>
</dbReference>
<comment type="caution">
    <text evidence="11">The sequence shown here is derived from an EMBL/GenBank/DDBJ whole genome shotgun (WGS) entry which is preliminary data.</text>
</comment>
<evidence type="ECO:0000256" key="5">
    <source>
        <dbReference type="ARBA" id="ARBA00022801"/>
    </source>
</evidence>
<keyword evidence="4" id="KW-0479">Metal-binding</keyword>
<dbReference type="SUPFAM" id="SSF51556">
    <property type="entry name" value="Metallo-dependent hydrolases"/>
    <property type="match status" value="1"/>
</dbReference>
<dbReference type="InterPro" id="IPR032466">
    <property type="entry name" value="Metal_Hydrolase"/>
</dbReference>
<dbReference type="SUPFAM" id="SSF51338">
    <property type="entry name" value="Composite domain of metallo-dependent hydrolases"/>
    <property type="match status" value="1"/>
</dbReference>
<dbReference type="InterPro" id="IPR011059">
    <property type="entry name" value="Metal-dep_hydrolase_composite"/>
</dbReference>
<keyword evidence="3" id="KW-0597">Phosphoprotein</keyword>
<dbReference type="Pfam" id="PF00449">
    <property type="entry name" value="Urease_alpha"/>
    <property type="match status" value="1"/>
</dbReference>
<protein>
    <recommendedName>
        <fullName evidence="7">D-hydantoinase</fullName>
    </recommendedName>
</protein>
<dbReference type="FunFam" id="3.20.20.140:FF:000217">
    <property type="entry name" value="Dihydropyrimidinase-related protein 1"/>
    <property type="match status" value="1"/>
</dbReference>
<proteinExistence type="inferred from homology"/>
<keyword evidence="12" id="KW-1185">Reference proteome</keyword>
<dbReference type="Pfam" id="PF01979">
    <property type="entry name" value="Amidohydro_1"/>
    <property type="match status" value="1"/>
</dbReference>
<reference evidence="11" key="1">
    <citation type="submission" date="2022-07" db="EMBL/GenBank/DDBJ databases">
        <title>Ectorhizobium quercum gen.nov., sp. nov.</title>
        <authorList>
            <person name="Ma T."/>
            <person name="Li Y."/>
        </authorList>
    </citation>
    <scope>NUCLEOTIDE SEQUENCE</scope>
    <source>
        <strain evidence="11">BDR2-2</strain>
    </source>
</reference>
<feature type="modified residue" description="N6-carboxylysine" evidence="8">
    <location>
        <position position="153"/>
    </location>
</feature>
<dbReference type="GO" id="GO:0005829">
    <property type="term" value="C:cytosol"/>
    <property type="evidence" value="ECO:0007669"/>
    <property type="project" value="TreeGrafter"/>
</dbReference>
<dbReference type="InterPro" id="IPR011778">
    <property type="entry name" value="Hydantoinase/dihydroPyrase"/>
</dbReference>
<dbReference type="GO" id="GO:0046872">
    <property type="term" value="F:metal ion binding"/>
    <property type="evidence" value="ECO:0007669"/>
    <property type="project" value="UniProtKB-KW"/>
</dbReference>
<evidence type="ECO:0000256" key="6">
    <source>
        <dbReference type="ARBA" id="ARBA00055040"/>
    </source>
</evidence>
<comment type="similarity">
    <text evidence="2">Belongs to the metallo-dependent hydrolases superfamily. Hydantoinase/dihydropyrimidinase family.</text>
</comment>
<evidence type="ECO:0000256" key="7">
    <source>
        <dbReference type="ARBA" id="ARBA00068457"/>
    </source>
</evidence>
<dbReference type="NCBIfam" id="TIGR02033">
    <property type="entry name" value="D-hydantoinase"/>
    <property type="match status" value="1"/>
</dbReference>
<dbReference type="GO" id="GO:0016812">
    <property type="term" value="F:hydrolase activity, acting on carbon-nitrogen (but not peptide) bonds, in cyclic amides"/>
    <property type="evidence" value="ECO:0007669"/>
    <property type="project" value="TreeGrafter"/>
</dbReference>
<accession>A0AAE3MZP7</accession>
<name>A0AAE3MZP7_9HYPH</name>
<feature type="domain" description="Amidohydrolase-related" evidence="10">
    <location>
        <begin position="52"/>
        <end position="441"/>
    </location>
</feature>
<gene>
    <name evidence="11" type="primary">hydA</name>
    <name evidence="11" type="ORF">NOF55_09955</name>
</gene>
<evidence type="ECO:0000256" key="1">
    <source>
        <dbReference type="ARBA" id="ARBA00001947"/>
    </source>
</evidence>
<comment type="PTM">
    <text evidence="8">Carbamylation allows a single lysine to coordinate two divalent metal cations.</text>
</comment>
<sequence>METSVFDLVIRNGTVVTASDTARADIGVRDGAIAAIGRGLAGRETIDAEGRYVLPGGVDTHCHVEQMTAAGIMNADTFESATRSAAFGGTTTIISFAAQHRGMDLAEVVADYHRRAEAGAMIDYAFHMIVTDAGERNLAQLPRLVRDGHGSIKLFMTYDPLIVDDAAILSLMQLAKAEGAMICVHAENHSMIAWASARLIEAGCTAPKYQALAHPREAEAEAIGRLIALCEYMDQPVTVFHVSTSEGLALIAAARRRGVRIFAETCPHYLLLTADDMDKPGMEGAKWMCSPPLRRTSDQEALWQGLAAGDLTIVSSDHAPFRHDATGKLRAGPTASFKQIANGMPGLETRMMLMFDQALQGRISLNRMVDLTATTPAKTYNLHPRKGTIAVGADADLVLWNPETRVTLADAMIHDGTGYTPFAGRTIQGWPETVLVRGTPVVRDGATHVPPGFGQFLRTSGKL</sequence>
<dbReference type="InterPro" id="IPR011612">
    <property type="entry name" value="Urease_alpha_N_dom"/>
</dbReference>
<dbReference type="Gene3D" id="3.20.20.140">
    <property type="entry name" value="Metal-dependent hydrolases"/>
    <property type="match status" value="1"/>
</dbReference>
<dbReference type="EMBL" id="JANFPI010000003">
    <property type="protein sequence ID" value="MCX8997431.1"/>
    <property type="molecule type" value="Genomic_DNA"/>
</dbReference>
<evidence type="ECO:0000256" key="3">
    <source>
        <dbReference type="ARBA" id="ARBA00022553"/>
    </source>
</evidence>
<dbReference type="Proteomes" id="UP001208771">
    <property type="component" value="Unassembled WGS sequence"/>
</dbReference>
<evidence type="ECO:0000259" key="9">
    <source>
        <dbReference type="Pfam" id="PF00449"/>
    </source>
</evidence>
<feature type="domain" description="Urease alpha-subunit N-terminal" evidence="9">
    <location>
        <begin position="3"/>
        <end position="39"/>
    </location>
</feature>
<evidence type="ECO:0000256" key="2">
    <source>
        <dbReference type="ARBA" id="ARBA00008829"/>
    </source>
</evidence>
<keyword evidence="5 11" id="KW-0378">Hydrolase</keyword>